<comment type="caution">
    <text evidence="10">The sequence shown here is derived from an EMBL/GenBank/DDBJ whole genome shotgun (WGS) entry which is preliminary data.</text>
</comment>
<feature type="domain" description="GRF-type" evidence="9">
    <location>
        <begin position="4090"/>
        <end position="4130"/>
    </location>
</feature>
<feature type="domain" description="UBR-type" evidence="8">
    <location>
        <begin position="2717"/>
        <end position="2793"/>
    </location>
</feature>
<dbReference type="PANTHER" id="PTHR21725">
    <property type="entry name" value="E3 UBIQUITIN-PROTEIN LIGASE UBR4"/>
    <property type="match status" value="1"/>
</dbReference>
<organism evidence="10 11">
    <name type="scientific">Stephanodiscus triporus</name>
    <dbReference type="NCBI Taxonomy" id="2934178"/>
    <lineage>
        <taxon>Eukaryota</taxon>
        <taxon>Sar</taxon>
        <taxon>Stramenopiles</taxon>
        <taxon>Ochrophyta</taxon>
        <taxon>Bacillariophyta</taxon>
        <taxon>Coscinodiscophyceae</taxon>
        <taxon>Thalassiosirophycidae</taxon>
        <taxon>Stephanodiscales</taxon>
        <taxon>Stephanodiscaceae</taxon>
        <taxon>Stephanodiscus</taxon>
    </lineage>
</organism>
<feature type="compositionally biased region" description="Acidic residues" evidence="7">
    <location>
        <begin position="92"/>
        <end position="121"/>
    </location>
</feature>
<feature type="region of interest" description="Disordered" evidence="7">
    <location>
        <begin position="1021"/>
        <end position="1051"/>
    </location>
</feature>
<feature type="compositionally biased region" description="Low complexity" evidence="7">
    <location>
        <begin position="1024"/>
        <end position="1033"/>
    </location>
</feature>
<dbReference type="InterPro" id="IPR043145">
    <property type="entry name" value="Znf_ZZ_sf"/>
</dbReference>
<evidence type="ECO:0000256" key="1">
    <source>
        <dbReference type="ARBA" id="ARBA00022723"/>
    </source>
</evidence>
<keyword evidence="11" id="KW-1185">Reference proteome</keyword>
<dbReference type="PANTHER" id="PTHR21725:SF1">
    <property type="entry name" value="E3 UBIQUITIN-PROTEIN LIGASE UBR4"/>
    <property type="match status" value="1"/>
</dbReference>
<reference evidence="10 11" key="1">
    <citation type="submission" date="2024-10" db="EMBL/GenBank/DDBJ databases">
        <title>Updated reference genomes for cyclostephanoid diatoms.</title>
        <authorList>
            <person name="Roberts W.R."/>
            <person name="Alverson A.J."/>
        </authorList>
    </citation>
    <scope>NUCLEOTIDE SEQUENCE [LARGE SCALE GENOMIC DNA]</scope>
    <source>
        <strain evidence="10 11">AJA276-08</strain>
    </source>
</reference>
<accession>A0ABD3MKE9</accession>
<name>A0ABD3MKE9_9STRA</name>
<feature type="compositionally biased region" description="Low complexity" evidence="7">
    <location>
        <begin position="1120"/>
        <end position="1133"/>
    </location>
</feature>
<feature type="region of interest" description="Disordered" evidence="7">
    <location>
        <begin position="739"/>
        <end position="761"/>
    </location>
</feature>
<feature type="region of interest" description="Disordered" evidence="7">
    <location>
        <begin position="152"/>
        <end position="234"/>
    </location>
</feature>
<dbReference type="InterPro" id="IPR003126">
    <property type="entry name" value="Znf_UBR"/>
</dbReference>
<sequence length="5254" mass="570508">MPPRRSKRRRDNDDPVDANDVAAAIAVDGGDDDGAPSSAIVSDKEAEKKKDKKKKKENADAAKPRRTKSTKKKKQSKSLLSSTDVVDKEHEGDMEEGEDDDDDNDDDDDDDEDEDEDEEEDNNSHSHLPIIRRFSKSSLLSDILFRMLSKSAAIATSPSGGKGGSSAVAGRGRRRKKDGVDAGGGRSRQRLGGRRKNGHGDDPLGAGGGDDAKNNCGDDAPPRGGDPDADGSDDAHLIMATTHAINVLLAYLQKRERERECEGREKGEGTTTAMEERVIAIALISLSHPLLKCLVNDRALLESITKVKSSRSVGGAVAAAAATATLGGVGSPLPRTNAEGGGTTGTTGGGGNFDFSAYSDDALHDGGSGVVVGLTTGTLHDGRPGLGGTVGGGGCTAETKRIMISHAKAAVGRAMTSGVMGALYGLETLGKTMPTTTAAFCIGDKDNGDENGNDSGEGKDMGIVADKNVDWGAVGGGKKGGQGDNVNNDHHNNDVHPLSDNAVERIILRKCLWSGLMTLEMAFQLTPKPRLLVTSSASSSISTLNYGTLRKASSSSNGAPITSSGISCGEGAPMTTTATTAAAAAATASILNFDYFSCSALESVGATTTAHATATAAGGSAGSSDVGRALSSPMSSMGHAHLTMGAETISMWNSLLARLLTDYEVGFHCVSSTSHVWRAGEGFEEGKEVQYAHDEEEVTEDFRLAQICHDVTELVFIDEEDYRLISLVLEECFGKKEAQSSGSVHPKKTRETTSTSAGKPDYSELSTLLSSRIENHISFDVHVSIRRWAVLAFGWLCSGQKRLLEMGAEMLRNAEVCEEVMELTNTTVVVHDGTAAAAPLSLSAEALVSSSSAVAVLPAKRRKTKKENVKFITTTQRIFTMAADQPTADISSRGVPGNLALIIFISAMIDTIYDAGATGGLSPPSSGWMDEYVKAVIGVVAVVDDEEDAATVTKSSQISAPKSSSSAAAETAVAAEASPEVRRSSRKRSQTNKGFNNDMKNKRVTATKAAISAVRSPHCFSRAGATRSSTSPRGGSGSLGSNKRGSTPVWIRPDNRSLTALLTKRLIKCHWKCMCDIFNLLHDDSTSDGGVPKKGFVLVNDDDNVFGSISPSSRRRTNASSSPVSSSKDQSGGISSARYYYPFMHRTLETLDRSAASSAFLASSNDSKGKIIVIGSAVALGCFSRSYEELQEGHMSVALDTKLLSLAVCNFSECLRSVLLGMVRSGASTSSSTASLPQEILTTYRLNEPLDTNTENAQPDSAAQSAAASSSSSSVSFSTYRLLSFIDDDKSNSAVDASLTETQSLQGATSSSLSSSGMSNTAEIISLFIRAQIAEGGNEPPTSESSHVGGLVATTYVNAISSLIQSLLELVSCCYDFGPEMHFQGGGSVRGGEQSSNKKKSMTSKKKKRKADEFITSVLEILGPEIHPRKTFSRSALAVATLQALVQSLAYAADSRTSTFSSDNAAHMIRSFFRRCLSMDKVLTFVKLGYQLEEKLIRPRLDLVKNEFNTEARAAGPGDPNVSSDIFEPWEHLLWEWHIQLSLTIGCGEGRIMHCLGNQESRLQLFRAVIAVGNQLSQRVSASDNTIGIKQVDLGDKDLWPLHLNAPQHALISQLVIYSSRDDSFDDVPIAQLPKHAVELHFLCHSFLNSLELYIGVLSNLPKTSEMTVTTTEEDVLLSLRDARLFALSMSKLPRVDQKVMLLRFIAILHKGLQCNWAFENGDTGLIARGITLCASAADVMSSLDHARPLLLKEVENTTYLMPRLKKKTQHPAIDENNQTPALFHKEYFQSIFAAWHSPSLPFPSPSPGSSSPSATKVFEDINDYKMMESAILLGLTFGFQTATNDGCHLLFSSWNAAAKLSSWTPLSWDGPASATVVSTLSAVERIMRLRVDMCELHELMQASDTSSQDYHDGAVVMRAGQSTVSSHRRDETLLRGLNSAEKMLSLLAVEIGETSPITATMTPSIATFAYYEALPIFISFVISMHCRPGQNDMGLAQRLHKVASSSPPQGFPLRNSTDRFSEESDIEIYGTSASSVGVLRNHALKRLHEACLELGAAPCYPDWLDTNCRLRNDILPSIAVDSSTRALSSLTKFGMEVWRSYFGAMQLVLRTLDQTENLIQEGEAVALQLFFAQNHHPVDLSGSFYSHVASLCGMNDSIFSLLLFSMSTKQRLAGGAFVTTSAQRVVGAEFFKSWKVFMGERRANQQWETLLSEVLQASSLMIHSPAISNLVDEVVSSENDHKHRVKQIVDALTSVHRWQRVLCSIINAMVPACALLRFGINDGKGRNTHILCEDLPIPGTIFSSSSGRGSHEKLKKIDKCGETTGITMKEALDFLACVNAYSSHDEDIRSTSRAAAGHLLENSSHFNDLVSMWSVTICCDAIDDVMHKIGRDMDGTFRMSDSQKASAYAILETSLTLFSEAPGEVTDDNGMAIISLDSSFDIDKRTTLLACMGMQNVKVGKLIGSPADVELTEVMKKCANRNLPKLLLTLLFVERLRIRPRIFVTKMLIDLMDAEGAVLKQGRKVLGSGVDSNSDVVRAAVASSLDELSTDEIRDFVKNLANDSDNPCDETQLLSKNTAILISYLATVSQRGISGSGCKIILEEMLESLDQWARFPSKHHIRLLCLLASRFGSLDNAGGKILSLLQPGKMGDNDGAKHEYIETAKDFFECVARLDCSVNKVTSTTDVSALPNALLARASSLNHGGVTLKSGKVVPRTCSFVETGEGFTEQHWYNCYTCGLLWDKGCCSLCARVCHKGHDIGYSRKSSFFCDCGAEVATAIEQNRTPCKCLTLVSEDLIREFYQDESEVNDELESTQQEKDGSDIFIERVADLNRNFLSQCKASLKNMVEEATKSDWRESILLILNQTYQSKSASSPNSADFSGILIGAFATQPVTRVGCPSLHSRSGKPLTLKRLHGIGMLSIRAAKASSLQSRIISGSSSTISHMRKTRNDTHVQAISADNRGRLYIAESTSVLFCSSLPAVNVRYVENSPASHLSRSQLSILGSDHVKFPISGMAINSENNRHLLVWGIAKACVCIISKTFDSFERTIDLELNTEPSEDCEHLVKCEWMPKSELQIVAVCGAVVHVFDLKRTENNTCNATTHYALAYDDVLIRSAALIGSLSVDDGFIIETKLALLLDTGRLYFISLTIDEEGNLEDHGESYIEIGVGVSFPSAGIRRHGGEPAPIGATATTFGEGVYLAFLTMANLLVYQCVSSCCIAMILDDDGAICGSFELLPNMISSDDVGGHHGVAGPYTHFQELGLVTRDNESFYRFACIGRSTRLSQPTTLVVEFNENSVSVRELSWPTSCSAGLGFISSYSFVGSCTFSCPYLLGSNDGHANDGSQVHERSFLTLLSSSGSLLWFGEGCEHKCHRLPYSIQSQTPKIGFFESLVNASDLDALIFGGDCAGKDPKTIKRKLSLNNTDYITCPSRDGCTLTACLQVNDESSKFIRSLAIVAVRILVGSMPGMIPKEIVIMGSGRSIKLKKNVKRWYDFPLTDEETLLAVRNGFVTIWISSCHDSSCAPIIDSVEVYARPRSELSYLSPNREGGAKEKSLSHLMKHHVQEEHLNLVTSCIQSLTFLTQVTGRTKMGPLTAETTATISRIIQDTALESAKEGTLRDHTIQFLCEADGDGEKVTYMIDEATLRGLVSLLQNLGKYLRNEFANVDIVSPKQEIMINIAIDILVRVLTSTITIARERGDNYSVITAALIAEKSCQVSMSLEGKKIIDLCQYFKTMLGATIKLFQPAQLVSELMLMEIACSAAKPITVGSNCIAQFDTLSEYLIVDSIDIVKACCAAISNAVGGADIKRISNIPSPERELSNEVGIITYQCDSCLIFPITGQRYTLGGEMDIDLCKRCYNLGIAYSKTAPSSSDPLIINGRTLCVENEDMTCGKIWQMTSKPIAASSLEQAENAKKAGLALKICPNQSMEVSGSKLGDDNEVEKTESFRSQILTHLLRLMTKTLDANNKDETSPPSIYVLQLILDIVLGSCTEELMAARGKEMVFAFTQNLPNLIKACLLSDSKLSQYCSKLVISLRTLAGLVLKNREISHFPLLDSSEDGADSFIDGVDTHDHTHKNNKTDPRFICEHGPAVRRRCSHGVHKDRRFYVCGLDRNKRCNYFKWSTDIPESSDQNENQLVGRYEQIFIPVQMELQRIFSNTTLQEQFCFLVSRQFEKNQVVSSLPDATHVDEGASVAANFPSIKTELEKSQDKDDGIYLTLDKFGKSQPMPSQLSSDSFSFEDGTKEKSVRHGDLFREAACFSLDLLSLIVPTTGTPKWCDGWFSVLCEIISRNSGTTSTVSRLARSMLQRLCGGRQEVYHRVRDHYVYGIQFRKLFQLAQDILDSALVVREQARQCGSDWRDEEVMFDTLPAAGLLGVDDLITEDVYTTSTEEGMGTVLDELLSAAVRAGNGTNTRSNSWRNFCGLPGFHATKGDSEQISGGNLDMLDQIYHRPPIVSLMFLISSLRGSNQVKALALLDIALSDEAPHDGAVKGPETLDTLLAGGYQTLDNCPSYPDHCLLKSFSVQDLIAFIKQFVVNGRSKQLRAISAKVARKLALLYSTSEKQHLVASLISGPFQQVGELGNASKNLIDLLIVFVDSFGADLDLTNVSSCIASSFMSQMTASRNEIDMGALSCNLSNCVHCQKQIPLKKATKTSSKNPDNSGKSATSAARQAAFLADQVRPYQRGRLEASIAASVSSEFSSHHQLKFRVALSEVHVAVSDPRGRLVKSIGVYFSPRQVGDVSILKSSKYTHIWQRCGTISLARGASEATCKLKHPVIAANLKFTYEEFYEKASNKRAPDGSFILYCPRCTRQVHNAHGVCGNCGEVAFQCRKCRHINYDSLDAFLCVECGYCTAGGFSYELTAGIALNAIAILDEDGFQRAMAMLRVANKRLSELRNSLKKKLTVAIQQQRRNRGDLMENLDELVLYGPHLKRALLGGMPKSEGIDDDDDSTKKSGSSRSKGSATSLSERASSSSSRARSLLSLARSLRAEGGDGFGSRGEFLRQALLNAGSSGPSGLDSVEATELLNALSANIHARARGDRGTQAAAGAGRGDDGGKTHASRKDDKTKFSPVEERNRLYSQMREAERECYELSRRIDAWNRLNNDCLTGYISPGHFAINTFRFLPSTCSTCSTQLAFQILSLLYSVYGTTNVAQFEHTITSGLIRILLKESEGNPKLKDLNNLKRQVVVALASTSEVGSRIILTEMKLRLMAVQDVTSAEILGTLIQLDFPSVNNYIELATDVLQGN</sequence>
<feature type="compositionally biased region" description="Basic residues" evidence="7">
    <location>
        <begin position="64"/>
        <end position="76"/>
    </location>
</feature>
<feature type="compositionally biased region" description="Gly residues" evidence="7">
    <location>
        <begin position="474"/>
        <end position="483"/>
    </location>
</feature>
<feature type="region of interest" description="Disordered" evidence="7">
    <location>
        <begin position="952"/>
        <end position="1002"/>
    </location>
</feature>
<protein>
    <submittedName>
        <fullName evidence="10">Uncharacterized protein</fullName>
    </submittedName>
</protein>
<feature type="compositionally biased region" description="Low complexity" evidence="7">
    <location>
        <begin position="4960"/>
        <end position="4985"/>
    </location>
</feature>
<evidence type="ECO:0000313" key="10">
    <source>
        <dbReference type="EMBL" id="KAL3764409.1"/>
    </source>
</evidence>
<dbReference type="PROSITE" id="PS51999">
    <property type="entry name" value="ZF_GRF"/>
    <property type="match status" value="1"/>
</dbReference>
<dbReference type="Gene3D" id="3.30.60.90">
    <property type="match status" value="1"/>
</dbReference>
<dbReference type="SMART" id="SM00396">
    <property type="entry name" value="ZnF_UBR1"/>
    <property type="match status" value="1"/>
</dbReference>
<keyword evidence="3" id="KW-0862">Zinc</keyword>
<feature type="region of interest" description="Disordered" evidence="7">
    <location>
        <begin position="474"/>
        <end position="496"/>
    </location>
</feature>
<feature type="coiled-coil region" evidence="6">
    <location>
        <begin position="5082"/>
        <end position="5109"/>
    </location>
</feature>
<feature type="compositionally biased region" description="Low complexity" evidence="7">
    <location>
        <begin position="952"/>
        <end position="978"/>
    </location>
</feature>
<keyword evidence="6" id="KW-0175">Coiled coil</keyword>
<evidence type="ECO:0000259" key="9">
    <source>
        <dbReference type="PROSITE" id="PS51999"/>
    </source>
</evidence>
<evidence type="ECO:0000256" key="3">
    <source>
        <dbReference type="ARBA" id="ARBA00022833"/>
    </source>
</evidence>
<keyword evidence="1" id="KW-0479">Metal-binding</keyword>
<dbReference type="PROSITE" id="PS51157">
    <property type="entry name" value="ZF_UBR"/>
    <property type="match status" value="1"/>
</dbReference>
<feature type="region of interest" description="Disordered" evidence="7">
    <location>
        <begin position="4943"/>
        <end position="4985"/>
    </location>
</feature>
<feature type="compositionally biased region" description="Basic and acidic residues" evidence="7">
    <location>
        <begin position="5058"/>
        <end position="5078"/>
    </location>
</feature>
<feature type="compositionally biased region" description="Basic residues" evidence="7">
    <location>
        <begin position="187"/>
        <end position="197"/>
    </location>
</feature>
<dbReference type="GO" id="GO:0008270">
    <property type="term" value="F:zinc ion binding"/>
    <property type="evidence" value="ECO:0007669"/>
    <property type="project" value="UniProtKB-KW"/>
</dbReference>
<feature type="zinc finger region" description="UBR-type" evidence="4">
    <location>
        <begin position="2717"/>
        <end position="2793"/>
    </location>
</feature>
<keyword evidence="2 5" id="KW-0863">Zinc-finger</keyword>
<feature type="region of interest" description="Disordered" evidence="7">
    <location>
        <begin position="25"/>
        <end position="133"/>
    </location>
</feature>
<feature type="region of interest" description="Disordered" evidence="7">
    <location>
        <begin position="1107"/>
        <end position="1133"/>
    </location>
</feature>
<feature type="compositionally biased region" description="Basic residues" evidence="7">
    <location>
        <begin position="1397"/>
        <end position="1408"/>
    </location>
</feature>
<evidence type="ECO:0000256" key="2">
    <source>
        <dbReference type="ARBA" id="ARBA00022771"/>
    </source>
</evidence>
<gene>
    <name evidence="10" type="ORF">ACHAW5_001475</name>
</gene>
<dbReference type="Proteomes" id="UP001530315">
    <property type="component" value="Unassembled WGS sequence"/>
</dbReference>
<dbReference type="SUPFAM" id="SSF57850">
    <property type="entry name" value="RING/U-box"/>
    <property type="match status" value="1"/>
</dbReference>
<dbReference type="InterPro" id="IPR045189">
    <property type="entry name" value="UBR4-like"/>
</dbReference>
<proteinExistence type="predicted"/>
<feature type="region of interest" description="Disordered" evidence="7">
    <location>
        <begin position="1386"/>
        <end position="1408"/>
    </location>
</feature>
<evidence type="ECO:0000256" key="6">
    <source>
        <dbReference type="SAM" id="Coils"/>
    </source>
</evidence>
<evidence type="ECO:0000259" key="8">
    <source>
        <dbReference type="PROSITE" id="PS51157"/>
    </source>
</evidence>
<evidence type="ECO:0000256" key="7">
    <source>
        <dbReference type="SAM" id="MobiDB-lite"/>
    </source>
</evidence>
<evidence type="ECO:0000256" key="5">
    <source>
        <dbReference type="PROSITE-ProRule" id="PRU01343"/>
    </source>
</evidence>
<evidence type="ECO:0000256" key="4">
    <source>
        <dbReference type="PROSITE-ProRule" id="PRU00508"/>
    </source>
</evidence>
<evidence type="ECO:0000313" key="11">
    <source>
        <dbReference type="Proteomes" id="UP001530315"/>
    </source>
</evidence>
<dbReference type="Pfam" id="PF02207">
    <property type="entry name" value="zf-UBR"/>
    <property type="match status" value="1"/>
</dbReference>
<dbReference type="EMBL" id="JALLAZ020001774">
    <property type="protein sequence ID" value="KAL3764409.1"/>
    <property type="molecule type" value="Genomic_DNA"/>
</dbReference>
<feature type="region of interest" description="Disordered" evidence="7">
    <location>
        <begin position="5044"/>
        <end position="5078"/>
    </location>
</feature>
<dbReference type="InterPro" id="IPR010666">
    <property type="entry name" value="Znf_GRF"/>
</dbReference>